<name>A0A0H4VT70_9BACT</name>
<dbReference type="STRING" id="1379910.TH63_17335"/>
<keyword evidence="3" id="KW-1185">Reference proteome</keyword>
<organism evidence="2 3">
    <name type="scientific">Rufibacter radiotolerans</name>
    <dbReference type="NCBI Taxonomy" id="1379910"/>
    <lineage>
        <taxon>Bacteria</taxon>
        <taxon>Pseudomonadati</taxon>
        <taxon>Bacteroidota</taxon>
        <taxon>Cytophagia</taxon>
        <taxon>Cytophagales</taxon>
        <taxon>Hymenobacteraceae</taxon>
        <taxon>Rufibacter</taxon>
    </lineage>
</organism>
<dbReference type="PATRIC" id="fig|1379910.4.peg.3777"/>
<dbReference type="Proteomes" id="UP000036458">
    <property type="component" value="Chromosome"/>
</dbReference>
<dbReference type="InterPro" id="IPR026444">
    <property type="entry name" value="Secre_tail"/>
</dbReference>
<feature type="domain" description="Secretion system C-terminal sorting" evidence="1">
    <location>
        <begin position="1832"/>
        <end position="1908"/>
    </location>
</feature>
<accession>A0A0H4VT70</accession>
<reference evidence="2 3" key="1">
    <citation type="submission" date="2015-01" db="EMBL/GenBank/DDBJ databases">
        <title>Rufibacter sp./DG31D/ whole genome sequencing.</title>
        <authorList>
            <person name="Kim M.K."/>
            <person name="Srinivasan S."/>
            <person name="Lee J.-J."/>
        </authorList>
    </citation>
    <scope>NUCLEOTIDE SEQUENCE [LARGE SCALE GENOMIC DNA]</scope>
    <source>
        <strain evidence="2 3">DG31D</strain>
    </source>
</reference>
<dbReference type="Gene3D" id="2.60.40.4070">
    <property type="match status" value="1"/>
</dbReference>
<dbReference type="EMBL" id="CP010777">
    <property type="protein sequence ID" value="AKQ47004.1"/>
    <property type="molecule type" value="Genomic_DNA"/>
</dbReference>
<gene>
    <name evidence="2" type="ORF">TH63_17335</name>
</gene>
<evidence type="ECO:0000313" key="2">
    <source>
        <dbReference type="EMBL" id="AKQ47004.1"/>
    </source>
</evidence>
<evidence type="ECO:0000259" key="1">
    <source>
        <dbReference type="Pfam" id="PF18962"/>
    </source>
</evidence>
<sequence length="1910" mass="207482">MKWKKDSDIPDANLRYRIYRDSGSSPVATISGNGTDMTWKDLSVNPGESHSYRVTSYTPDWGGHESAGIGATGYTKPSGMVVSQGTYQNRVNITWTNLSSFAENVKVMRSIPGVAAGTPADITKLEELEILNKNATAYNDYEAVPGFKYSYYIFPVADGRNFTPTKTDGYRAANGIIKGTVKSKFGAAVAGVTVTVTKKTTTIPLGAITYAPYTATTDETGYYEIKGVYYYDASDFEVSVKKGTHVFTKDKITRRLDLNTPVVAGVDFTDETVFTVQGKVKWPSPSTCGIKGVDILINGQSRGVLTDALGNYKVALQDEGTYTFTPQYLHHGFTASTQSVTGDIFNLNFDNKQTDTLKVIVQGGCQRSVAETITVQLTNNDGGTMCFTQSYTIGATGVLSIPNLPARSYSVKVLGLTMKDGTTNSNIMYQFANKVIQVDLSKRDTVTTKDSTAVITYVAAKNETLPNGTVIVTPARNDTTYKVTSTTAVPVPTAEFIYRAPVEIKIDYAAAGVESACSGTDQIKLMDQGVKYRMAIYLAEKSVNGIPGCPINSGKVTIYNFVGDEPQPITLDINEHGYVYYDVIAGSPEIATSTTHNHQKLLYLKADIGFLAPVVLEDWFLVQGSKVLAPSFITRSPDLPMIVMHDPPGDKSFATISKGTTFSQFQTSEVLVGGEAGLWANLLVGAKVLTPFSSTGAGAVINFKAVAGRDNFNRSGMVTTITFNDDYSTSPEYGYVGNNGDVFIGAAFNQEFSFAEELTFDKTTCTAKVRETASMSMTDFATTFIYTERHIKETLLPLLENLRTAAITVGDTLEANRNTYAILAWKNILEKNNLNRTKDAEFQKNISFSAGAAYTNTATIDVTASESYEYAQMVNTELALGAKITNEAGAWFDSEFGVTANFRWSTTTNKGTDNTTSQTVSYHLEDDDSGDFFSVDVLKDKARGVPAFFLKSGTSSCPNEEGTQARDKARIQVFPPTLSNVPLNTPAVFRVALANQSQSKEGREYKVKVISTTNPDGAIVKLGGQIINSEPATYYLEYNQVMNVALTIERGPLASVYEGIKVIMYPSCDEASDGFDDGSSTTEGINVYFQSQCTSVALQLPGDGWKIIKSNNNKLNVSLTGYDKNNPSLQSVSIEYRRKGEGWSTPVTYLKASGAFDMPFIDFQWDVTNLPDGEYDIRATASCGENGTSTSSIQSGIIDRTSIAPFGSPTPADGYLAKGGEISVSFDKPIYADLAHYDTTFSKPVITLVRKDTGANIPITVQISGQKLIIQTNPASLINTLEGVELVATVANLQDLSKNIQKYPVEWAFKVNATPIFWDPAELVASAFFGKQQDLLADLKNASKVTKLFSITGSPTWLTPKVMTGAMLPENSFSLAFTPKADLAPGIYTGTITAEVDDKTLSLPVKYELLAIPPAWKVNPANYQYSMNIVAQLSLTDANAPLSSDVRDAIGVFVNGTPRGTARIEFVPGLNVYAAFITVYSNEPSLQKETLNFRMWNALTGIEYGAKETTYFVPDGTLGTAKAPYILHLKGILQTIPLNQGWNWVSLNVSNPDMTLKTLLSSIATDDATKTLSIKSQTQFSQYSASSGWVGSLSTLNTQAGYLLYLSHGPDTLRIVGSKIAAIAPLPLSGTWNWIGYPRNKSSDVNESLKTLTNKAGAVIKSPLAFATYESDNSTWVGSLKSLTPGMGYKLKMTGSGVLSQTQNQRSGNKVNAQKFEFNMTVTALVYRSQTGLVAEDQELYVFIDGVARGVAQQEYLPGLNAYRTFLTLHGDAEDNGKLLEFKLINPSTGEESSLHGNALVFSPDQIVGSVSKPFELRTTGTAMAYELGQNYPNPFKGETSIRYSMPERQAVRIVVYNQMGAQVKVLVDEVRDAGNHEVTFSSGTLPSGIYLYKMVVGEHVISRKMVVVR</sequence>
<dbReference type="Pfam" id="PF18962">
    <property type="entry name" value="Por_Secre_tail"/>
    <property type="match status" value="1"/>
</dbReference>
<dbReference type="NCBIfam" id="TIGR04183">
    <property type="entry name" value="Por_Secre_tail"/>
    <property type="match status" value="1"/>
</dbReference>
<dbReference type="KEGG" id="ruf:TH63_17335"/>
<protein>
    <recommendedName>
        <fullName evidence="1">Secretion system C-terminal sorting domain-containing protein</fullName>
    </recommendedName>
</protein>
<evidence type="ECO:0000313" key="3">
    <source>
        <dbReference type="Proteomes" id="UP000036458"/>
    </source>
</evidence>
<proteinExistence type="predicted"/>